<dbReference type="AlphaFoldDB" id="A0A5J5LQ53"/>
<protein>
    <submittedName>
        <fullName evidence="1">Uncharacterized protein</fullName>
    </submittedName>
</protein>
<evidence type="ECO:0000313" key="2">
    <source>
        <dbReference type="Proteomes" id="UP000325636"/>
    </source>
</evidence>
<evidence type="ECO:0000313" key="1">
    <source>
        <dbReference type="EMBL" id="KAB0239687.1"/>
    </source>
</evidence>
<proteinExistence type="predicted"/>
<dbReference type="EMBL" id="SRLN01000012">
    <property type="protein sequence ID" value="KAB0239687.1"/>
    <property type="molecule type" value="Genomic_DNA"/>
</dbReference>
<reference evidence="2" key="1">
    <citation type="submission" date="2019-04" db="EMBL/GenBank/DDBJ databases">
        <title>Microviridin 1777: A Toxic Chymotrypsin Inhibitor Discovered by a Metabologenomic Approach.</title>
        <authorList>
            <person name="Sieber S."/>
            <person name="Grendelmeier S.M."/>
            <person name="Harris L.A."/>
            <person name="Mitchell D.A."/>
            <person name="Gademann K."/>
        </authorList>
    </citation>
    <scope>NUCLEOTIDE SEQUENCE [LARGE SCALE GENOMIC DNA]</scope>
    <source>
        <strain evidence="2">EAWAG127a</strain>
    </source>
</reference>
<accession>A0A5J5LQ53</accession>
<sequence length="59" mass="6971">MYLSRLKNAIIRPLHNIISKLKVFLVKESTRIKIILIASYFFSKIELATIDTHYSYRTV</sequence>
<gene>
    <name evidence="1" type="ORF">EZJ55_02710</name>
</gene>
<dbReference type="Proteomes" id="UP000325636">
    <property type="component" value="Unassembled WGS sequence"/>
</dbReference>
<name>A0A5J5LQ53_MICAE</name>
<organism evidence="1 2">
    <name type="scientific">Microcystis aeruginosa EAWAG127a</name>
    <dbReference type="NCBI Taxonomy" id="2529855"/>
    <lineage>
        <taxon>Bacteria</taxon>
        <taxon>Bacillati</taxon>
        <taxon>Cyanobacteriota</taxon>
        <taxon>Cyanophyceae</taxon>
        <taxon>Oscillatoriophycideae</taxon>
        <taxon>Chroococcales</taxon>
        <taxon>Microcystaceae</taxon>
        <taxon>Microcystis</taxon>
    </lineage>
</organism>
<comment type="caution">
    <text evidence="1">The sequence shown here is derived from an EMBL/GenBank/DDBJ whole genome shotgun (WGS) entry which is preliminary data.</text>
</comment>